<dbReference type="Proteomes" id="UP001177670">
    <property type="component" value="Unassembled WGS sequence"/>
</dbReference>
<accession>A0AA40KJ82</accession>
<evidence type="ECO:0000313" key="1">
    <source>
        <dbReference type="EMBL" id="KAK1122420.1"/>
    </source>
</evidence>
<dbReference type="AlphaFoldDB" id="A0AA40KJ82"/>
<gene>
    <name evidence="1" type="ORF">K0M31_009643</name>
</gene>
<protein>
    <submittedName>
        <fullName evidence="1">Uncharacterized protein</fullName>
    </submittedName>
</protein>
<keyword evidence="2" id="KW-1185">Reference proteome</keyword>
<evidence type="ECO:0000313" key="2">
    <source>
        <dbReference type="Proteomes" id="UP001177670"/>
    </source>
</evidence>
<name>A0AA40KJ82_9HYME</name>
<proteinExistence type="predicted"/>
<dbReference type="EMBL" id="JAHYIQ010000023">
    <property type="protein sequence ID" value="KAK1122420.1"/>
    <property type="molecule type" value="Genomic_DNA"/>
</dbReference>
<organism evidence="1 2">
    <name type="scientific">Melipona bicolor</name>
    <dbReference type="NCBI Taxonomy" id="60889"/>
    <lineage>
        <taxon>Eukaryota</taxon>
        <taxon>Metazoa</taxon>
        <taxon>Ecdysozoa</taxon>
        <taxon>Arthropoda</taxon>
        <taxon>Hexapoda</taxon>
        <taxon>Insecta</taxon>
        <taxon>Pterygota</taxon>
        <taxon>Neoptera</taxon>
        <taxon>Endopterygota</taxon>
        <taxon>Hymenoptera</taxon>
        <taxon>Apocrita</taxon>
        <taxon>Aculeata</taxon>
        <taxon>Apoidea</taxon>
        <taxon>Anthophila</taxon>
        <taxon>Apidae</taxon>
        <taxon>Melipona</taxon>
    </lineage>
</organism>
<comment type="caution">
    <text evidence="1">The sequence shown here is derived from an EMBL/GenBank/DDBJ whole genome shotgun (WGS) entry which is preliminary data.</text>
</comment>
<reference evidence="1" key="1">
    <citation type="submission" date="2021-10" db="EMBL/GenBank/DDBJ databases">
        <title>Melipona bicolor Genome sequencing and assembly.</title>
        <authorList>
            <person name="Araujo N.S."/>
            <person name="Arias M.C."/>
        </authorList>
    </citation>
    <scope>NUCLEOTIDE SEQUENCE</scope>
    <source>
        <strain evidence="1">USP_2M_L1-L4_2017</strain>
        <tissue evidence="1">Whole body</tissue>
    </source>
</reference>
<sequence length="147" mass="16324">MKRQRMIVVTNRNWRGLGRSGSGVCAKFEATPVTTTVTTTAWLIVVVVVRWRIHKAIGQAGAAVLLDEDRIPLIVRDCAKPSRNEREAKGGERRALPAREPALHNALSTATMVAREPRLEKESFDVEGFIATVLQVRPTTKRKGARK</sequence>